<comment type="caution">
    <text evidence="2">The sequence shown here is derived from an EMBL/GenBank/DDBJ whole genome shotgun (WGS) entry which is preliminary data.</text>
</comment>
<evidence type="ECO:0000313" key="2">
    <source>
        <dbReference type="EMBL" id="TQV79729.1"/>
    </source>
</evidence>
<gene>
    <name evidence="2" type="ORF">FKG95_13560</name>
</gene>
<dbReference type="EMBL" id="VHSH01000004">
    <property type="protein sequence ID" value="TQV79729.1"/>
    <property type="molecule type" value="Genomic_DNA"/>
</dbReference>
<accession>A0A545TR79</accession>
<dbReference type="AlphaFoldDB" id="A0A545TR79"/>
<reference evidence="2 3" key="1">
    <citation type="submission" date="2019-06" db="EMBL/GenBank/DDBJ databases">
        <title>Whole genome sequence for Rhodospirillaceae sp. R148.</title>
        <authorList>
            <person name="Wang G."/>
        </authorList>
    </citation>
    <scope>NUCLEOTIDE SEQUENCE [LARGE SCALE GENOMIC DNA]</scope>
    <source>
        <strain evidence="2 3">R148</strain>
    </source>
</reference>
<keyword evidence="3" id="KW-1185">Reference proteome</keyword>
<dbReference type="Proteomes" id="UP000315252">
    <property type="component" value="Unassembled WGS sequence"/>
</dbReference>
<protein>
    <submittedName>
        <fullName evidence="2">Uncharacterized protein</fullName>
    </submittedName>
</protein>
<dbReference type="Pfam" id="PF14891">
    <property type="entry name" value="Peptidase_M91"/>
    <property type="match status" value="1"/>
</dbReference>
<organism evidence="2 3">
    <name type="scientific">Denitrobaculum tricleocarpae</name>
    <dbReference type="NCBI Taxonomy" id="2591009"/>
    <lineage>
        <taxon>Bacteria</taxon>
        <taxon>Pseudomonadati</taxon>
        <taxon>Pseudomonadota</taxon>
        <taxon>Alphaproteobacteria</taxon>
        <taxon>Rhodospirillales</taxon>
        <taxon>Rhodospirillaceae</taxon>
        <taxon>Denitrobaculum</taxon>
    </lineage>
</organism>
<evidence type="ECO:0000313" key="3">
    <source>
        <dbReference type="Proteomes" id="UP000315252"/>
    </source>
</evidence>
<name>A0A545TR79_9PROT</name>
<sequence length="288" mass="30626">MRSPIADCKPPAPMAFRSDLTYGWHRPNTTRSNQPGRTNAMTICVAKGDGLVKITVDALNALTHANAFEVADGAGSATHAVLTPKTPPPSAYAHNACFGLAYRMMINPSVCTIETSPGLNLGTVAVDDPNAQDELGGATTQAADSKGAGNPAHFGSSQSWGEYLTFKEDKSGKGSGAKIVWNPYAASTLNWVGGKSKREHVPACIVLAHELSHADRMMRGTSLVGVVGKVAPPAYSAKVPGTDYESMVDIEHIEMVGFTSASWQCKDADVISENQMRREHGIPLRVNY</sequence>
<feature type="region of interest" description="Disordered" evidence="1">
    <location>
        <begin position="130"/>
        <end position="153"/>
    </location>
</feature>
<evidence type="ECO:0000256" key="1">
    <source>
        <dbReference type="SAM" id="MobiDB-lite"/>
    </source>
</evidence>
<proteinExistence type="predicted"/>
<dbReference type="InterPro" id="IPR028208">
    <property type="entry name" value="Effector_pro_NleD-like"/>
</dbReference>